<evidence type="ECO:0000313" key="2">
    <source>
        <dbReference type="Proteomes" id="UP000818029"/>
    </source>
</evidence>
<evidence type="ECO:0000313" key="3">
    <source>
        <dbReference type="RefSeq" id="XP_016697126.1"/>
    </source>
</evidence>
<gene>
    <name evidence="3" type="primary">LOC107913160</name>
</gene>
<sequence>MASRKKESEGIALLSMYNDEDDEEMGDIEEGDHRQNQQTGEEEEKQQEGQPLEEENEYRESNNNMEEDSRTNDNTPPFPHQNTNLSQQQQEPSVSSPQQPQPFVASKRSGGGRLTIVDYGHDETAMSPEPEEGELGSSDDLMIGIEQQNANGDFQGKTPPAAVQLTPQSSDLEPLQPETLTNAVNESDGVEVEEAVSVDNFDPLDKFLPPPPKVKCSEELQRKIDKFLNLKRAGKSFNAEVRNRKDYRNPDFLLHAVRYQDIDQIGSCFSKDVFDPHGYDKSDFYDEIEADMKCERERKEQESKKNQKVEFVPGGNQPGAVLPAPKVSMPTAVAAGSGLPSGPTAVDNNIVRDGRQNKKSKWDKVDSDRRNPLPAGAQHSLSAAGAHTVILSAANAGTGYTAFAQQKRRETEEKKSSEKSDAIMLCLAVYHRGLTFGLQL</sequence>
<dbReference type="GO" id="GO:0006355">
    <property type="term" value="P:regulation of DNA-templated transcription"/>
    <property type="evidence" value="ECO:0007669"/>
    <property type="project" value="InterPro"/>
</dbReference>
<proteinExistence type="predicted"/>
<dbReference type="AlphaFoldDB" id="A0A1U8K3M2"/>
<feature type="region of interest" description="Disordered" evidence="1">
    <location>
        <begin position="1"/>
        <end position="139"/>
    </location>
</feature>
<keyword evidence="2" id="KW-1185">Reference proteome</keyword>
<dbReference type="KEGG" id="ghi:107913160"/>
<dbReference type="InterPro" id="IPR012479">
    <property type="entry name" value="SAP30BP"/>
</dbReference>
<feature type="compositionally biased region" description="Polar residues" evidence="1">
    <location>
        <begin position="72"/>
        <end position="85"/>
    </location>
</feature>
<feature type="compositionally biased region" description="Basic and acidic residues" evidence="1">
    <location>
        <begin position="350"/>
        <end position="371"/>
    </location>
</feature>
<dbReference type="PaxDb" id="3635-A0A1U8K3M2"/>
<dbReference type="PANTHER" id="PTHR13464:SF0">
    <property type="entry name" value="SAP30-BINDING PROTEIN"/>
    <property type="match status" value="1"/>
</dbReference>
<evidence type="ECO:0000256" key="1">
    <source>
        <dbReference type="SAM" id="MobiDB-lite"/>
    </source>
</evidence>
<accession>A0A1U8K3M2</accession>
<dbReference type="STRING" id="3635.A0A1U8K3M2"/>
<reference evidence="2" key="1">
    <citation type="journal article" date="2020" name="Nat. Genet.">
        <title>Genomic diversifications of five Gossypium allopolyploid species and their impact on cotton improvement.</title>
        <authorList>
            <person name="Chen Z.J."/>
            <person name="Sreedasyam A."/>
            <person name="Ando A."/>
            <person name="Song Q."/>
            <person name="De Santiago L.M."/>
            <person name="Hulse-Kemp A.M."/>
            <person name="Ding M."/>
            <person name="Ye W."/>
            <person name="Kirkbride R.C."/>
            <person name="Jenkins J."/>
            <person name="Plott C."/>
            <person name="Lovell J."/>
            <person name="Lin Y.M."/>
            <person name="Vaughn R."/>
            <person name="Liu B."/>
            <person name="Simpson S."/>
            <person name="Scheffler B.E."/>
            <person name="Wen L."/>
            <person name="Saski C.A."/>
            <person name="Grover C.E."/>
            <person name="Hu G."/>
            <person name="Conover J.L."/>
            <person name="Carlson J.W."/>
            <person name="Shu S."/>
            <person name="Boston L.B."/>
            <person name="Williams M."/>
            <person name="Peterson D.G."/>
            <person name="McGee K."/>
            <person name="Jones D.C."/>
            <person name="Wendel J.F."/>
            <person name="Stelly D.M."/>
            <person name="Grimwood J."/>
            <person name="Schmutz J."/>
        </authorList>
    </citation>
    <scope>NUCLEOTIDE SEQUENCE [LARGE SCALE GENOMIC DNA]</scope>
    <source>
        <strain evidence="2">cv. TM-1</strain>
    </source>
</reference>
<feature type="compositionally biased region" description="Acidic residues" evidence="1">
    <location>
        <begin position="40"/>
        <end position="57"/>
    </location>
</feature>
<protein>
    <submittedName>
        <fullName evidence="3">SAP30-binding protein isoform X1</fullName>
    </submittedName>
</protein>
<feature type="region of interest" description="Disordered" evidence="1">
    <location>
        <begin position="296"/>
        <end position="381"/>
    </location>
</feature>
<name>A0A1U8K3M2_GOSHI</name>
<dbReference type="GeneID" id="107913160"/>
<reference evidence="3" key="2">
    <citation type="submission" date="2025-08" db="UniProtKB">
        <authorList>
            <consortium name="RefSeq"/>
        </authorList>
    </citation>
    <scope>IDENTIFICATION</scope>
</reference>
<dbReference type="Proteomes" id="UP000818029">
    <property type="component" value="Chromosome D10"/>
</dbReference>
<organism evidence="2 3">
    <name type="scientific">Gossypium hirsutum</name>
    <name type="common">Upland cotton</name>
    <name type="synonym">Gossypium mexicanum</name>
    <dbReference type="NCBI Taxonomy" id="3635"/>
    <lineage>
        <taxon>Eukaryota</taxon>
        <taxon>Viridiplantae</taxon>
        <taxon>Streptophyta</taxon>
        <taxon>Embryophyta</taxon>
        <taxon>Tracheophyta</taxon>
        <taxon>Spermatophyta</taxon>
        <taxon>Magnoliopsida</taxon>
        <taxon>eudicotyledons</taxon>
        <taxon>Gunneridae</taxon>
        <taxon>Pentapetalae</taxon>
        <taxon>rosids</taxon>
        <taxon>malvids</taxon>
        <taxon>Malvales</taxon>
        <taxon>Malvaceae</taxon>
        <taxon>Malvoideae</taxon>
        <taxon>Gossypium</taxon>
    </lineage>
</organism>
<feature type="compositionally biased region" description="Basic and acidic residues" evidence="1">
    <location>
        <begin position="296"/>
        <end position="308"/>
    </location>
</feature>
<dbReference type="PANTHER" id="PTHR13464">
    <property type="entry name" value="TRANSCRIPTIONAL REGULATOR PROTEIN HCNGP"/>
    <property type="match status" value="1"/>
</dbReference>
<feature type="compositionally biased region" description="Acidic residues" evidence="1">
    <location>
        <begin position="18"/>
        <end position="30"/>
    </location>
</feature>
<dbReference type="OrthoDB" id="1714508at2759"/>
<dbReference type="RefSeq" id="XP_016697126.1">
    <property type="nucleotide sequence ID" value="XM_016841637.2"/>
</dbReference>
<feature type="compositionally biased region" description="Low complexity" evidence="1">
    <location>
        <begin position="86"/>
        <end position="102"/>
    </location>
</feature>
<dbReference type="GO" id="GO:0005634">
    <property type="term" value="C:nucleus"/>
    <property type="evidence" value="ECO:0000318"/>
    <property type="project" value="GO_Central"/>
</dbReference>
<dbReference type="Pfam" id="PF07818">
    <property type="entry name" value="HCNGP"/>
    <property type="match status" value="1"/>
</dbReference>